<evidence type="ECO:0000313" key="3">
    <source>
        <dbReference type="Proteomes" id="UP000435802"/>
    </source>
</evidence>
<accession>A0A6N8SK46</accession>
<comment type="caution">
    <text evidence="2">The sequence shown here is derived from an EMBL/GenBank/DDBJ whole genome shotgun (WGS) entry which is preliminary data.</text>
</comment>
<sequence>MAVAEVLGAVFLGGVMGLIGQGARTVIGLKKLHDENAAKGPNEQDSFIASRLVVSLFIGFIAGVAAALLLDLGKLAAITVNDIDLLLGLAAAGYAGTDIIEAFVARLPTPAGGGSPGGGEGVAAGTTPTKPPSTVVVNVAGQTPAAEVLTTDAVTEAAFKLDLADIKTKLGSITSMITAPAVGTGAAAADDDSTDLISPTLVKSIFNPATPLANIKTHLPSVLAGLRDKGLLDREMVLMALATIRAETEGFVPINEFVSKYNTSTVPFDKYEPGTSVGKNLGNTQPGDGARFRGRGFVQLTGRYNYNRIGAQISANLIVTPTLANDSTLAGLILAQFLLNKQDIIRAALSSGDLKAARKAVNGGTHGFDRFEDTYTRGDALLPETAMA</sequence>
<gene>
    <name evidence="2" type="ORF">GR138_26520</name>
</gene>
<dbReference type="InterPro" id="IPR023346">
    <property type="entry name" value="Lysozyme-like_dom_sf"/>
</dbReference>
<evidence type="ECO:0008006" key="4">
    <source>
        <dbReference type="Google" id="ProtNLM"/>
    </source>
</evidence>
<protein>
    <recommendedName>
        <fullName evidence="4">Glycoside hydrolase family 19 catalytic domain-containing protein</fullName>
    </recommendedName>
</protein>
<name>A0A6N8SK46_9HYPH</name>
<dbReference type="AlphaFoldDB" id="A0A6N8SK46"/>
<feature type="transmembrane region" description="Helical" evidence="1">
    <location>
        <begin position="6"/>
        <end position="27"/>
    </location>
</feature>
<dbReference type="Gene3D" id="1.10.530.10">
    <property type="match status" value="1"/>
</dbReference>
<dbReference type="SUPFAM" id="SSF53955">
    <property type="entry name" value="Lysozyme-like"/>
    <property type="match status" value="1"/>
</dbReference>
<dbReference type="Proteomes" id="UP000435802">
    <property type="component" value="Unassembled WGS sequence"/>
</dbReference>
<dbReference type="RefSeq" id="WP_160862252.1">
    <property type="nucleotide sequence ID" value="NZ_WUMK01000012.1"/>
</dbReference>
<keyword evidence="1" id="KW-0812">Transmembrane</keyword>
<feature type="transmembrane region" description="Helical" evidence="1">
    <location>
        <begin position="48"/>
        <end position="70"/>
    </location>
</feature>
<evidence type="ECO:0000313" key="2">
    <source>
        <dbReference type="EMBL" id="MXN48757.1"/>
    </source>
</evidence>
<proteinExistence type="predicted"/>
<dbReference type="OrthoDB" id="3078754at2"/>
<keyword evidence="1" id="KW-0472">Membrane</keyword>
<dbReference type="EMBL" id="WUMK01000012">
    <property type="protein sequence ID" value="MXN48757.1"/>
    <property type="molecule type" value="Genomic_DNA"/>
</dbReference>
<keyword evidence="1" id="KW-1133">Transmembrane helix</keyword>
<reference evidence="2 3" key="1">
    <citation type="submission" date="2019-12" db="EMBL/GenBank/DDBJ databases">
        <title>Shinella kummerowiae sp. nov., a symbiotic bacterium isolated from root nodules of the herbal legume Kummerowia stipulacea.</title>
        <authorList>
            <person name="Gao J."/>
        </authorList>
    </citation>
    <scope>NUCLEOTIDE SEQUENCE [LARGE SCALE GENOMIC DNA]</scope>
    <source>
        <strain evidence="2 3">CCBAU 25048</strain>
    </source>
</reference>
<organism evidence="2 3">
    <name type="scientific">Shinella kummerowiae</name>
    <dbReference type="NCBI Taxonomy" id="417745"/>
    <lineage>
        <taxon>Bacteria</taxon>
        <taxon>Pseudomonadati</taxon>
        <taxon>Pseudomonadota</taxon>
        <taxon>Alphaproteobacteria</taxon>
        <taxon>Hyphomicrobiales</taxon>
        <taxon>Rhizobiaceae</taxon>
        <taxon>Shinella</taxon>
    </lineage>
</organism>
<evidence type="ECO:0000256" key="1">
    <source>
        <dbReference type="SAM" id="Phobius"/>
    </source>
</evidence>
<keyword evidence="3" id="KW-1185">Reference proteome</keyword>